<feature type="domain" description="ARF7 effector protein C-terminal" evidence="2">
    <location>
        <begin position="142"/>
        <end position="224"/>
    </location>
</feature>
<dbReference type="Pfam" id="PF14949">
    <property type="entry name" value="ARF7EP_C"/>
    <property type="match status" value="1"/>
</dbReference>
<proteinExistence type="predicted"/>
<evidence type="ECO:0000313" key="3">
    <source>
        <dbReference type="EMBL" id="KAK3743130.1"/>
    </source>
</evidence>
<dbReference type="AlphaFoldDB" id="A0AAE0YF14"/>
<accession>A0AAE0YF14</accession>
<evidence type="ECO:0000256" key="1">
    <source>
        <dbReference type="SAM" id="MobiDB-lite"/>
    </source>
</evidence>
<dbReference type="PANTHER" id="PTHR46536:SF3">
    <property type="entry name" value="ARF7 EFFECTOR PROTEIN C-TERMINAL DOMAIN-CONTAINING PROTEIN"/>
    <property type="match status" value="1"/>
</dbReference>
<dbReference type="Proteomes" id="UP001283361">
    <property type="component" value="Unassembled WGS sequence"/>
</dbReference>
<evidence type="ECO:0000259" key="2">
    <source>
        <dbReference type="Pfam" id="PF14949"/>
    </source>
</evidence>
<feature type="compositionally biased region" description="Polar residues" evidence="1">
    <location>
        <begin position="70"/>
        <end position="81"/>
    </location>
</feature>
<evidence type="ECO:0000313" key="4">
    <source>
        <dbReference type="Proteomes" id="UP001283361"/>
    </source>
</evidence>
<reference evidence="3" key="1">
    <citation type="journal article" date="2023" name="G3 (Bethesda)">
        <title>A reference genome for the long-term kleptoplast-retaining sea slug Elysia crispata morphotype clarki.</title>
        <authorList>
            <person name="Eastman K.E."/>
            <person name="Pendleton A.L."/>
            <person name="Shaikh M.A."/>
            <person name="Suttiyut T."/>
            <person name="Ogas R."/>
            <person name="Tomko P."/>
            <person name="Gavelis G."/>
            <person name="Widhalm J.R."/>
            <person name="Wisecaver J.H."/>
        </authorList>
    </citation>
    <scope>NUCLEOTIDE SEQUENCE</scope>
    <source>
        <strain evidence="3">ECLA1</strain>
    </source>
</reference>
<keyword evidence="4" id="KW-1185">Reference proteome</keyword>
<sequence>MPKLKHSVVRKSRADRLKKAWETMTALRRKKTSLCSTSSHESPVKSLSSSFSSCETTVAAKPEILLANMSDQSNNPTQSAFPDNLEPISIDSDSDNSTDTGSNHEVIGDEDSNSNSNTNSNILPQRTRSSTEKSMEDLTRLELKKLSLDAHGTFMADFDPEKSKREIRKMNRRLYAKGSKRMRLYNEKGQLLESLLDICDCLDTKCPGCHFPCPRCDSSKCGTESSIVAAQKSSHSAKQFDDCKMPVFQLSAHGQTYAQQAQFYSIQMSALGCG</sequence>
<feature type="region of interest" description="Disordered" evidence="1">
    <location>
        <begin position="70"/>
        <end position="136"/>
    </location>
</feature>
<protein>
    <recommendedName>
        <fullName evidence="2">ARF7 effector protein C-terminal domain-containing protein</fullName>
    </recommendedName>
</protein>
<feature type="region of interest" description="Disordered" evidence="1">
    <location>
        <begin position="29"/>
        <end position="49"/>
    </location>
</feature>
<gene>
    <name evidence="3" type="ORF">RRG08_063986</name>
</gene>
<comment type="caution">
    <text evidence="3">The sequence shown here is derived from an EMBL/GenBank/DDBJ whole genome shotgun (WGS) entry which is preliminary data.</text>
</comment>
<feature type="compositionally biased region" description="Low complexity" evidence="1">
    <location>
        <begin position="88"/>
        <end position="103"/>
    </location>
</feature>
<dbReference type="EMBL" id="JAWDGP010006323">
    <property type="protein sequence ID" value="KAK3743130.1"/>
    <property type="molecule type" value="Genomic_DNA"/>
</dbReference>
<dbReference type="InterPro" id="IPR029264">
    <property type="entry name" value="ARF7EP_C"/>
</dbReference>
<dbReference type="PANTHER" id="PTHR46536">
    <property type="entry name" value="ARL14 EFFECTOR PROTEIN"/>
    <property type="match status" value="1"/>
</dbReference>
<name>A0AAE0YF14_9GAST</name>
<organism evidence="3 4">
    <name type="scientific">Elysia crispata</name>
    <name type="common">lettuce slug</name>
    <dbReference type="NCBI Taxonomy" id="231223"/>
    <lineage>
        <taxon>Eukaryota</taxon>
        <taxon>Metazoa</taxon>
        <taxon>Spiralia</taxon>
        <taxon>Lophotrochozoa</taxon>
        <taxon>Mollusca</taxon>
        <taxon>Gastropoda</taxon>
        <taxon>Heterobranchia</taxon>
        <taxon>Euthyneura</taxon>
        <taxon>Panpulmonata</taxon>
        <taxon>Sacoglossa</taxon>
        <taxon>Placobranchoidea</taxon>
        <taxon>Plakobranchidae</taxon>
        <taxon>Elysia</taxon>
    </lineage>
</organism>